<sequence>MSSTLCFALLALCATTLIDTAKLPETFERCSRKDPNLNECLKSAVQKAIKELKPGLPSLHMLPIDPLDITKIEMQEGKGRPVNMKLILSNAKTFGLGDVVIHEVRADLNNRVLEANGLLPHAVIESDYEMDGQFLVLPIKGKGKNLLNFTELTAEIKMKAEEMKKDGENYWNFTTFDVIIKDLEKFEVNFENLFNGDKELGDNTNKVLNENWKTFWEELKPTFEETFGKIFLQISNQLFSRVPVNDIFLE</sequence>
<accession>A0AAD8A9R6</accession>
<dbReference type="SMART" id="SM00700">
    <property type="entry name" value="JHBP"/>
    <property type="match status" value="1"/>
</dbReference>
<dbReference type="GO" id="GO:0007623">
    <property type="term" value="P:circadian rhythm"/>
    <property type="evidence" value="ECO:0007669"/>
    <property type="project" value="UniProtKB-ARBA"/>
</dbReference>
<evidence type="ECO:0000313" key="5">
    <source>
        <dbReference type="EMBL" id="KAJ9593918.1"/>
    </source>
</evidence>
<evidence type="ECO:0000313" key="6">
    <source>
        <dbReference type="Proteomes" id="UP001233999"/>
    </source>
</evidence>
<dbReference type="PANTHER" id="PTHR11008:SF18">
    <property type="entry name" value="BCDNA.GH05536-RELATED"/>
    <property type="match status" value="1"/>
</dbReference>
<dbReference type="GO" id="GO:0005615">
    <property type="term" value="C:extracellular space"/>
    <property type="evidence" value="ECO:0007669"/>
    <property type="project" value="TreeGrafter"/>
</dbReference>
<reference evidence="5" key="2">
    <citation type="submission" date="2023-05" db="EMBL/GenBank/DDBJ databases">
        <authorList>
            <person name="Fouks B."/>
        </authorList>
    </citation>
    <scope>NUCLEOTIDE SEQUENCE</scope>
    <source>
        <strain evidence="5">Stay&amp;Tobe</strain>
        <tissue evidence="5">Testes</tissue>
    </source>
</reference>
<dbReference type="Gene3D" id="3.15.10.30">
    <property type="entry name" value="Haemolymph juvenile hormone binding protein"/>
    <property type="match status" value="1"/>
</dbReference>
<dbReference type="FunFam" id="3.15.10.30:FF:000001">
    <property type="entry name" value="Takeout-like protein 1"/>
    <property type="match status" value="1"/>
</dbReference>
<dbReference type="EMBL" id="JASPKZ010003086">
    <property type="protein sequence ID" value="KAJ9593918.1"/>
    <property type="molecule type" value="Genomic_DNA"/>
</dbReference>
<evidence type="ECO:0000256" key="4">
    <source>
        <dbReference type="SAM" id="SignalP"/>
    </source>
</evidence>
<keyword evidence="2" id="KW-0090">Biological rhythms</keyword>
<keyword evidence="1 4" id="KW-0732">Signal</keyword>
<evidence type="ECO:0000256" key="1">
    <source>
        <dbReference type="ARBA" id="ARBA00022729"/>
    </source>
</evidence>
<name>A0AAD8A9R6_DIPPU</name>
<dbReference type="InterPro" id="IPR010562">
    <property type="entry name" value="Haemolymph_juvenile_hormone-bd"/>
</dbReference>
<dbReference type="InterPro" id="IPR038606">
    <property type="entry name" value="To_sf"/>
</dbReference>
<dbReference type="Proteomes" id="UP001233999">
    <property type="component" value="Unassembled WGS sequence"/>
</dbReference>
<dbReference type="Pfam" id="PF06585">
    <property type="entry name" value="JHBP"/>
    <property type="match status" value="1"/>
</dbReference>
<gene>
    <name evidence="5" type="ORF">L9F63_014632</name>
</gene>
<dbReference type="AlphaFoldDB" id="A0AAD8A9R6"/>
<comment type="similarity">
    <text evidence="3">Belongs to the TO family.</text>
</comment>
<protein>
    <submittedName>
        <fullName evidence="5">Uncharacterized protein</fullName>
    </submittedName>
</protein>
<organism evidence="5 6">
    <name type="scientific">Diploptera punctata</name>
    <name type="common">Pacific beetle cockroach</name>
    <dbReference type="NCBI Taxonomy" id="6984"/>
    <lineage>
        <taxon>Eukaryota</taxon>
        <taxon>Metazoa</taxon>
        <taxon>Ecdysozoa</taxon>
        <taxon>Arthropoda</taxon>
        <taxon>Hexapoda</taxon>
        <taxon>Insecta</taxon>
        <taxon>Pterygota</taxon>
        <taxon>Neoptera</taxon>
        <taxon>Polyneoptera</taxon>
        <taxon>Dictyoptera</taxon>
        <taxon>Blattodea</taxon>
        <taxon>Blaberoidea</taxon>
        <taxon>Blaberidae</taxon>
        <taxon>Diplopterinae</taxon>
        <taxon>Diploptera</taxon>
    </lineage>
</organism>
<evidence type="ECO:0000256" key="3">
    <source>
        <dbReference type="ARBA" id="ARBA00060902"/>
    </source>
</evidence>
<reference evidence="5" key="1">
    <citation type="journal article" date="2023" name="IScience">
        <title>Live-bearing cockroach genome reveals convergent evolutionary mechanisms linked to viviparity in insects and beyond.</title>
        <authorList>
            <person name="Fouks B."/>
            <person name="Harrison M.C."/>
            <person name="Mikhailova A.A."/>
            <person name="Marchal E."/>
            <person name="English S."/>
            <person name="Carruthers M."/>
            <person name="Jennings E.C."/>
            <person name="Chiamaka E.L."/>
            <person name="Frigard R.A."/>
            <person name="Pippel M."/>
            <person name="Attardo G.M."/>
            <person name="Benoit J.B."/>
            <person name="Bornberg-Bauer E."/>
            <person name="Tobe S.S."/>
        </authorList>
    </citation>
    <scope>NUCLEOTIDE SEQUENCE</scope>
    <source>
        <strain evidence="5">Stay&amp;Tobe</strain>
    </source>
</reference>
<proteinExistence type="inferred from homology"/>
<feature type="chain" id="PRO_5042084320" evidence="4">
    <location>
        <begin position="21"/>
        <end position="250"/>
    </location>
</feature>
<keyword evidence="6" id="KW-1185">Reference proteome</keyword>
<comment type="caution">
    <text evidence="5">The sequence shown here is derived from an EMBL/GenBank/DDBJ whole genome shotgun (WGS) entry which is preliminary data.</text>
</comment>
<evidence type="ECO:0000256" key="2">
    <source>
        <dbReference type="ARBA" id="ARBA00023108"/>
    </source>
</evidence>
<feature type="signal peptide" evidence="4">
    <location>
        <begin position="1"/>
        <end position="20"/>
    </location>
</feature>
<dbReference type="PANTHER" id="PTHR11008">
    <property type="entry name" value="PROTEIN TAKEOUT-LIKE PROTEIN"/>
    <property type="match status" value="1"/>
</dbReference>